<evidence type="ECO:0000313" key="2">
    <source>
        <dbReference type="EMBL" id="ANH37110.1"/>
    </source>
</evidence>
<dbReference type="GO" id="GO:0033608">
    <property type="term" value="F:formyl-CoA transferase activity"/>
    <property type="evidence" value="ECO:0007669"/>
    <property type="project" value="UniProtKB-EC"/>
</dbReference>
<protein>
    <submittedName>
        <fullName evidence="2">Formyl-coenzyme A transferase</fullName>
        <ecNumber evidence="2">2.8.3.16</ecNumber>
    </submittedName>
</protein>
<sequence>MTDQVLSGVRVLDLSRWVAGEYAAKLFGDFGADVVKVERPGEGSLTRAWGPFPDDVPDPERSALFLHLNTNKRSVALDLRDDADREVLLDLVRSAHAVVESFRPGHLEELGLGPDVLRELNPSLVLTRISAFGQSGPYRDREATGLVLQGAGGPMHATGQADRAPLRKPGLLEHYTVGRTAAQATMAGLLRARRTGRGATIDVSGQEVLLAGADRRASYLLSASYSGIIAPRGARSPHRHGATFTGPFRAADGFVMVYVTNQAFWNRFVHLIAADDPAFRERFLDRQTVVGEDREDFMAHVTAWIAARPKIEVMEAAEGARIPVTAYLAVSEVMAHPHFRERGAFEVGDHPAAGRLEYAGAPWRMERGYALRSTAPLLDQHGADVRAELSTAQHDTTEVTA</sequence>
<dbReference type="PATRIC" id="fig|1300347.3.peg.663"/>
<dbReference type="InterPro" id="IPR050483">
    <property type="entry name" value="CoA-transferase_III_domain"/>
</dbReference>
<dbReference type="Gene3D" id="3.30.1540.10">
    <property type="entry name" value="formyl-coa transferase, domain 3"/>
    <property type="match status" value="1"/>
</dbReference>
<dbReference type="PANTHER" id="PTHR48207">
    <property type="entry name" value="SUCCINATE--HYDROXYMETHYLGLUTARATE COA-TRANSFERASE"/>
    <property type="match status" value="1"/>
</dbReference>
<reference evidence="2 3" key="1">
    <citation type="submission" date="2016-03" db="EMBL/GenBank/DDBJ databases">
        <title>Complete genome sequence of a soil Actinobacterium, Nocardioides dokdonensis FR1436.</title>
        <authorList>
            <person name="Kwon S.-K."/>
            <person name="Kim K."/>
            <person name="Kim J.F."/>
        </authorList>
    </citation>
    <scope>NUCLEOTIDE SEQUENCE [LARGE SCALE GENOMIC DNA]</scope>
    <source>
        <strain evidence="2 3">FR1436</strain>
    </source>
</reference>
<keyword evidence="1 2" id="KW-0808">Transferase</keyword>
<dbReference type="AlphaFoldDB" id="A0A1A9GHF6"/>
<dbReference type="InterPro" id="IPR044855">
    <property type="entry name" value="CoA-Trfase_III_dom3_sf"/>
</dbReference>
<dbReference type="KEGG" id="ndk:I601_0658"/>
<dbReference type="Pfam" id="PF02515">
    <property type="entry name" value="CoA_transf_3"/>
    <property type="match status" value="1"/>
</dbReference>
<dbReference type="RefSeq" id="WP_068106387.1">
    <property type="nucleotide sequence ID" value="NZ_CP015079.1"/>
</dbReference>
<evidence type="ECO:0000256" key="1">
    <source>
        <dbReference type="ARBA" id="ARBA00022679"/>
    </source>
</evidence>
<dbReference type="Proteomes" id="UP000077868">
    <property type="component" value="Chromosome"/>
</dbReference>
<organism evidence="2 3">
    <name type="scientific">Nocardioides dokdonensis FR1436</name>
    <dbReference type="NCBI Taxonomy" id="1300347"/>
    <lineage>
        <taxon>Bacteria</taxon>
        <taxon>Bacillati</taxon>
        <taxon>Actinomycetota</taxon>
        <taxon>Actinomycetes</taxon>
        <taxon>Propionibacteriales</taxon>
        <taxon>Nocardioidaceae</taxon>
        <taxon>Nocardioides</taxon>
    </lineage>
</organism>
<dbReference type="InterPro" id="IPR023606">
    <property type="entry name" value="CoA-Trfase_III_dom_1_sf"/>
</dbReference>
<proteinExistence type="predicted"/>
<evidence type="ECO:0000313" key="3">
    <source>
        <dbReference type="Proteomes" id="UP000077868"/>
    </source>
</evidence>
<dbReference type="EC" id="2.8.3.16" evidence="2"/>
<dbReference type="SUPFAM" id="SSF89796">
    <property type="entry name" value="CoA-transferase family III (CaiB/BaiF)"/>
    <property type="match status" value="1"/>
</dbReference>
<gene>
    <name evidence="2" type="primary">frc_1</name>
    <name evidence="2" type="ORF">I601_0658</name>
</gene>
<dbReference type="InterPro" id="IPR003673">
    <property type="entry name" value="CoA-Trfase_fam_III"/>
</dbReference>
<dbReference type="Gene3D" id="3.40.50.10540">
    <property type="entry name" value="Crotonobetainyl-coa:carnitine coa-transferase, domain 1"/>
    <property type="match status" value="1"/>
</dbReference>
<dbReference type="PANTHER" id="PTHR48207:SF3">
    <property type="entry name" value="SUCCINATE--HYDROXYMETHYLGLUTARATE COA-TRANSFERASE"/>
    <property type="match status" value="1"/>
</dbReference>
<dbReference type="EMBL" id="CP015079">
    <property type="protein sequence ID" value="ANH37110.1"/>
    <property type="molecule type" value="Genomic_DNA"/>
</dbReference>
<name>A0A1A9GHF6_9ACTN</name>
<keyword evidence="3" id="KW-1185">Reference proteome</keyword>
<accession>A0A1A9GHF6</accession>
<dbReference type="STRING" id="1300347.I601_0658"/>